<comment type="caution">
    <text evidence="1">The sequence shown here is derived from an EMBL/GenBank/DDBJ whole genome shotgun (WGS) entry which is preliminary data.</text>
</comment>
<dbReference type="Proteomes" id="UP000198211">
    <property type="component" value="Unassembled WGS sequence"/>
</dbReference>
<dbReference type="PANTHER" id="PTHR11439:SF483">
    <property type="entry name" value="PEPTIDE SYNTHASE GLIP-LIKE, PUTATIVE (AFU_ORTHOLOGUE AFUA_3G12920)-RELATED"/>
    <property type="match status" value="1"/>
</dbReference>
<sequence>MLTDSLKQGVEHVFRYLGSTQEFGLMYTSNAEKDLVVYCDAAFAGSAKQSMVTLSSTEAEYIAMGSGVQECIGIIMVLKDWGMEVDQITVFEDNQGAQHLVESKAVTPRSRHIDTKYH</sequence>
<evidence type="ECO:0000313" key="2">
    <source>
        <dbReference type="Proteomes" id="UP000198211"/>
    </source>
</evidence>
<proteinExistence type="predicted"/>
<dbReference type="CDD" id="cd09272">
    <property type="entry name" value="RNase_HI_RT_Ty1"/>
    <property type="match status" value="1"/>
</dbReference>
<name>A0A225UYI6_9STRA</name>
<dbReference type="OrthoDB" id="125808at2759"/>
<dbReference type="EMBL" id="NBNE01009827">
    <property type="protein sequence ID" value="OWY98032.1"/>
    <property type="molecule type" value="Genomic_DNA"/>
</dbReference>
<gene>
    <name evidence="1" type="ORF">PHMEG_00031309</name>
</gene>
<dbReference type="PANTHER" id="PTHR11439">
    <property type="entry name" value="GAG-POL-RELATED RETROTRANSPOSON"/>
    <property type="match status" value="1"/>
</dbReference>
<organism evidence="1 2">
    <name type="scientific">Phytophthora megakarya</name>
    <dbReference type="NCBI Taxonomy" id="4795"/>
    <lineage>
        <taxon>Eukaryota</taxon>
        <taxon>Sar</taxon>
        <taxon>Stramenopiles</taxon>
        <taxon>Oomycota</taxon>
        <taxon>Peronosporomycetes</taxon>
        <taxon>Peronosporales</taxon>
        <taxon>Peronosporaceae</taxon>
        <taxon>Phytophthora</taxon>
    </lineage>
</organism>
<accession>A0A225UYI6</accession>
<evidence type="ECO:0000313" key="1">
    <source>
        <dbReference type="EMBL" id="OWY98032.1"/>
    </source>
</evidence>
<keyword evidence="2" id="KW-1185">Reference proteome</keyword>
<dbReference type="STRING" id="4795.A0A225UYI6"/>
<reference evidence="2" key="1">
    <citation type="submission" date="2017-03" db="EMBL/GenBank/DDBJ databases">
        <title>Phytopthora megakarya and P. palmivora, two closely related causual agents of cacao black pod achieved similar genome size and gene model numbers by different mechanisms.</title>
        <authorList>
            <person name="Ali S."/>
            <person name="Shao J."/>
            <person name="Larry D.J."/>
            <person name="Kronmiller B."/>
            <person name="Shen D."/>
            <person name="Strem M.D."/>
            <person name="Melnick R.L."/>
            <person name="Guiltinan M.J."/>
            <person name="Tyler B.M."/>
            <person name="Meinhardt L.W."/>
            <person name="Bailey B.A."/>
        </authorList>
    </citation>
    <scope>NUCLEOTIDE SEQUENCE [LARGE SCALE GENOMIC DNA]</scope>
    <source>
        <strain evidence="2">zdho120</strain>
    </source>
</reference>
<dbReference type="AlphaFoldDB" id="A0A225UYI6"/>
<evidence type="ECO:0008006" key="3">
    <source>
        <dbReference type="Google" id="ProtNLM"/>
    </source>
</evidence>
<protein>
    <recommendedName>
        <fullName evidence="3">Polyprotein</fullName>
    </recommendedName>
</protein>